<dbReference type="EMBL" id="LQPJ01000127">
    <property type="protein sequence ID" value="ORW20026.1"/>
    <property type="molecule type" value="Genomic_DNA"/>
</dbReference>
<keyword evidence="2" id="KW-1185">Reference proteome</keyword>
<sequence>MKTVCPRRCRRRYADAQGPGHVDWAGLPVNLDLAFSSEKRDKVYLQHLIRKQGSQLARLLQGAAQVCACEGAADEERVDTDAARSVASH</sequence>
<dbReference type="InterPro" id="IPR039261">
    <property type="entry name" value="FNR_nucleotide-bd"/>
</dbReference>
<organism evidence="1 2">
    <name type="scientific">Mycobacterium palustre</name>
    <dbReference type="NCBI Taxonomy" id="153971"/>
    <lineage>
        <taxon>Bacteria</taxon>
        <taxon>Bacillati</taxon>
        <taxon>Actinomycetota</taxon>
        <taxon>Actinomycetes</taxon>
        <taxon>Mycobacteriales</taxon>
        <taxon>Mycobacteriaceae</taxon>
        <taxon>Mycobacterium</taxon>
        <taxon>Mycobacterium simiae complex</taxon>
    </lineage>
</organism>
<proteinExistence type="predicted"/>
<evidence type="ECO:0000313" key="1">
    <source>
        <dbReference type="EMBL" id="ORW20026.1"/>
    </source>
</evidence>
<protein>
    <submittedName>
        <fullName evidence="1">Uncharacterized protein</fullName>
    </submittedName>
</protein>
<gene>
    <name evidence="1" type="ORF">AWC19_16085</name>
</gene>
<comment type="caution">
    <text evidence="1">The sequence shown here is derived from an EMBL/GenBank/DDBJ whole genome shotgun (WGS) entry which is preliminary data.</text>
</comment>
<dbReference type="STRING" id="153971.AWC19_16085"/>
<dbReference type="Proteomes" id="UP000193529">
    <property type="component" value="Unassembled WGS sequence"/>
</dbReference>
<name>A0A1X1Z9L8_9MYCO</name>
<reference evidence="1 2" key="1">
    <citation type="submission" date="2016-01" db="EMBL/GenBank/DDBJ databases">
        <title>The new phylogeny of the genus Mycobacterium.</title>
        <authorList>
            <person name="Tarcisio F."/>
            <person name="Conor M."/>
            <person name="Antonella G."/>
            <person name="Elisabetta G."/>
            <person name="Giulia F.S."/>
            <person name="Sara T."/>
            <person name="Anna F."/>
            <person name="Clotilde B."/>
            <person name="Roberto B."/>
            <person name="Veronica D.S."/>
            <person name="Fabio R."/>
            <person name="Monica P."/>
            <person name="Olivier J."/>
            <person name="Enrico T."/>
            <person name="Nicola S."/>
        </authorList>
    </citation>
    <scope>NUCLEOTIDE SEQUENCE [LARGE SCALE GENOMIC DNA]</scope>
    <source>
        <strain evidence="1 2">DSM 44572</strain>
    </source>
</reference>
<evidence type="ECO:0000313" key="2">
    <source>
        <dbReference type="Proteomes" id="UP000193529"/>
    </source>
</evidence>
<dbReference type="Gene3D" id="3.40.50.80">
    <property type="entry name" value="Nucleotide-binding domain of ferredoxin-NADP reductase (FNR) module"/>
    <property type="match status" value="1"/>
</dbReference>
<accession>A0A1X1Z9L8</accession>
<dbReference type="AlphaFoldDB" id="A0A1X1Z9L8"/>